<dbReference type="AlphaFoldDB" id="A0A1G8H8U5"/>
<sequence length="29" mass="3333">MLIKVISKNTKILLFNKILISIELAFCII</sequence>
<protein>
    <submittedName>
        <fullName evidence="1">Uncharacterized protein</fullName>
    </submittedName>
</protein>
<evidence type="ECO:0000313" key="2">
    <source>
        <dbReference type="Proteomes" id="UP000243588"/>
    </source>
</evidence>
<keyword evidence="2" id="KW-1185">Reference proteome</keyword>
<evidence type="ECO:0000313" key="1">
    <source>
        <dbReference type="EMBL" id="SDI03088.1"/>
    </source>
</evidence>
<accession>A0A1G8H8U5</accession>
<organism evidence="1 2">
    <name type="scientific">Myroides phaeus</name>
    <dbReference type="NCBI Taxonomy" id="702745"/>
    <lineage>
        <taxon>Bacteria</taxon>
        <taxon>Pseudomonadati</taxon>
        <taxon>Bacteroidota</taxon>
        <taxon>Flavobacteriia</taxon>
        <taxon>Flavobacteriales</taxon>
        <taxon>Flavobacteriaceae</taxon>
        <taxon>Myroides</taxon>
    </lineage>
</organism>
<gene>
    <name evidence="1" type="ORF">SAMN05421818_1493</name>
</gene>
<dbReference type="Proteomes" id="UP000243588">
    <property type="component" value="Unassembled WGS sequence"/>
</dbReference>
<proteinExistence type="predicted"/>
<dbReference type="STRING" id="702745.SAMN05421818_1493"/>
<reference evidence="2" key="1">
    <citation type="submission" date="2016-10" db="EMBL/GenBank/DDBJ databases">
        <authorList>
            <person name="Varghese N."/>
            <person name="Submissions S."/>
        </authorList>
    </citation>
    <scope>NUCLEOTIDE SEQUENCE [LARGE SCALE GENOMIC DNA]</scope>
    <source>
        <strain evidence="2">DSM 23313</strain>
    </source>
</reference>
<dbReference type="EMBL" id="FNDQ01000049">
    <property type="protein sequence ID" value="SDI03088.1"/>
    <property type="molecule type" value="Genomic_DNA"/>
</dbReference>
<name>A0A1G8H8U5_9FLAO</name>